<sequence length="343" mass="37791">MWPTISSIVQALSIVIGAVFGVLGTLSKESKGPLTRDDKIKIAGIIVAAVLALSLFGLELIQKAKDHADKLAEMAEQVKQQTKLISEVRRGLYRVIDYDVTVSYTISADMPQLAALVSHLNRYIDVSSESDFDAEGRSKDGHNYITRDKDGKITDITMFEGSSLIPSYGTEELKLLLPSLDLGILRVGAPDATSDPARFHRFQWEDHEADVLLMIAGSYGHFNPRRIDDNGNGGRITAKIMIVYDRPTKTFKVTRFTARDRVMSNSGSIVSLKDISGHQLVLTGFDARFTISIDTIDVQPVVVGFGFSGSKVISQWDLKTAMAGNDLFVAYRFKNSDFGSFDK</sequence>
<name>A0A3S0S372_9GAMM</name>
<keyword evidence="1" id="KW-0812">Transmembrane</keyword>
<evidence type="ECO:0000313" key="2">
    <source>
        <dbReference type="EMBL" id="RUL79945.1"/>
    </source>
</evidence>
<reference evidence="2 3" key="1">
    <citation type="submission" date="2018-12" db="EMBL/GenBank/DDBJ databases">
        <title>Dyella dinghuensis sp. nov. DHOA06 and Dyella choica sp. nov. 4M-K27, isolated from forest soil.</title>
        <authorList>
            <person name="Qiu L.-H."/>
            <person name="Gao Z.-H."/>
        </authorList>
    </citation>
    <scope>NUCLEOTIDE SEQUENCE [LARGE SCALE GENOMIC DNA]</scope>
    <source>
        <strain evidence="2 3">4M-K27</strain>
    </source>
</reference>
<protein>
    <submittedName>
        <fullName evidence="2">Uncharacterized protein</fullName>
    </submittedName>
</protein>
<gene>
    <name evidence="2" type="ORF">EKH80_01770</name>
</gene>
<keyword evidence="1" id="KW-1133">Transmembrane helix</keyword>
<dbReference type="Proteomes" id="UP000274358">
    <property type="component" value="Unassembled WGS sequence"/>
</dbReference>
<evidence type="ECO:0000313" key="3">
    <source>
        <dbReference type="Proteomes" id="UP000274358"/>
    </source>
</evidence>
<dbReference type="AlphaFoldDB" id="A0A3S0S372"/>
<accession>A0A3S0S372</accession>
<organism evidence="2 3">
    <name type="scientific">Dyella choica</name>
    <dbReference type="NCBI Taxonomy" id="1927959"/>
    <lineage>
        <taxon>Bacteria</taxon>
        <taxon>Pseudomonadati</taxon>
        <taxon>Pseudomonadota</taxon>
        <taxon>Gammaproteobacteria</taxon>
        <taxon>Lysobacterales</taxon>
        <taxon>Rhodanobacteraceae</taxon>
        <taxon>Dyella</taxon>
    </lineage>
</organism>
<keyword evidence="3" id="KW-1185">Reference proteome</keyword>
<keyword evidence="1" id="KW-0472">Membrane</keyword>
<comment type="caution">
    <text evidence="2">The sequence shown here is derived from an EMBL/GenBank/DDBJ whole genome shotgun (WGS) entry which is preliminary data.</text>
</comment>
<dbReference type="EMBL" id="RYYV01000001">
    <property type="protein sequence ID" value="RUL79945.1"/>
    <property type="molecule type" value="Genomic_DNA"/>
</dbReference>
<feature type="transmembrane region" description="Helical" evidence="1">
    <location>
        <begin position="42"/>
        <end position="61"/>
    </location>
</feature>
<feature type="transmembrane region" description="Helical" evidence="1">
    <location>
        <begin position="7"/>
        <end position="27"/>
    </location>
</feature>
<proteinExistence type="predicted"/>
<evidence type="ECO:0000256" key="1">
    <source>
        <dbReference type="SAM" id="Phobius"/>
    </source>
</evidence>
<dbReference type="RefSeq" id="WP_126682996.1">
    <property type="nucleotide sequence ID" value="NZ_RYYV01000001.1"/>
</dbReference>